<keyword evidence="9" id="KW-1185">Reference proteome</keyword>
<keyword evidence="4" id="KW-0804">Transcription</keyword>
<evidence type="ECO:0000313" key="8">
    <source>
        <dbReference type="EMBL" id="KAF6000439.1"/>
    </source>
</evidence>
<protein>
    <recommendedName>
        <fullName evidence="7">MADS-box domain-containing protein</fullName>
    </recommendedName>
</protein>
<keyword evidence="5" id="KW-0539">Nucleus</keyword>
<evidence type="ECO:0000259" key="7">
    <source>
        <dbReference type="PROSITE" id="PS50066"/>
    </source>
</evidence>
<accession>A0A7J7ICP2</accession>
<name>A0A7J7ICP2_9RHOD</name>
<sequence length="510" mass="54378">MTRGRVTLELLKDEKARNTTFSKRKNGLFKKVLELSILCDCEIGIVIFNHNGKLVEYSSKGSESLLELIRRWGAYTGSVESKSNVTALQPSAGRYEQRCPRWTVQPVPPASEPARVRQNQGSPRAPGLIRRSSARTTATSAAAELSQRSSSLSLTQDPILGRELGDDQLSDYETLRKMCAEAEMMQDIRRQYELYRERVLRWSGKRQKSAFRALQSSSGSKRERLDSEGDESSSTPSGNLADFLKSDDARRSDELGTEATSPGARRKRFRPEALSIDVDPLTVSLVGQNSDKLSTAAWEPTVGRPSLFTGEDAFRNGTPSANFPEASSSGRIYGAEASPAPNAYSSTAVGTQLSPRLAYRSLMASYPMLVSSSPATGVGMSGVIMPTPTGATGRNIANMVHGASGAGSAADASGVSAALGPLTQSRTQPAMLSPTALIYEQIGLSTPREAGSWSGYSGAWLSFVGTGSTPRMGTYAERGNTPGNAVVPSQPSLSAPSEAETNALDSPAGT</sequence>
<dbReference type="SMART" id="SM00432">
    <property type="entry name" value="MADS"/>
    <property type="match status" value="1"/>
</dbReference>
<feature type="region of interest" description="Disordered" evidence="6">
    <location>
        <begin position="211"/>
        <end position="268"/>
    </location>
</feature>
<feature type="domain" description="MADS-box" evidence="7">
    <location>
        <begin position="1"/>
        <end position="61"/>
    </location>
</feature>
<feature type="compositionally biased region" description="Polar residues" evidence="6">
    <location>
        <begin position="481"/>
        <end position="510"/>
    </location>
</feature>
<comment type="subcellular location">
    <subcellularLocation>
        <location evidence="1">Nucleus</location>
    </subcellularLocation>
</comment>
<comment type="caution">
    <text evidence="8">The sequence shown here is derived from an EMBL/GenBank/DDBJ whole genome shotgun (WGS) entry which is preliminary data.</text>
</comment>
<dbReference type="InterPro" id="IPR002100">
    <property type="entry name" value="TF_MADSbox"/>
</dbReference>
<evidence type="ECO:0000313" key="9">
    <source>
        <dbReference type="Proteomes" id="UP000530660"/>
    </source>
</evidence>
<dbReference type="AlphaFoldDB" id="A0A7J7ICP2"/>
<feature type="compositionally biased region" description="Basic and acidic residues" evidence="6">
    <location>
        <begin position="244"/>
        <end position="254"/>
    </location>
</feature>
<dbReference type="Pfam" id="PF00319">
    <property type="entry name" value="SRF-TF"/>
    <property type="match status" value="1"/>
</dbReference>
<feature type="region of interest" description="Disordered" evidence="6">
    <location>
        <begin position="472"/>
        <end position="510"/>
    </location>
</feature>
<proteinExistence type="predicted"/>
<dbReference type="PANTHER" id="PTHR48019">
    <property type="entry name" value="SERUM RESPONSE FACTOR HOMOLOG"/>
    <property type="match status" value="1"/>
</dbReference>
<keyword evidence="3" id="KW-0238">DNA-binding</keyword>
<evidence type="ECO:0000256" key="6">
    <source>
        <dbReference type="SAM" id="MobiDB-lite"/>
    </source>
</evidence>
<dbReference type="PROSITE" id="PS50066">
    <property type="entry name" value="MADS_BOX_2"/>
    <property type="match status" value="1"/>
</dbReference>
<dbReference type="Gene3D" id="3.40.1810.10">
    <property type="entry name" value="Transcription factor, MADS-box"/>
    <property type="match status" value="1"/>
</dbReference>
<dbReference type="GO" id="GO:0005634">
    <property type="term" value="C:nucleus"/>
    <property type="evidence" value="ECO:0007669"/>
    <property type="project" value="UniProtKB-SubCell"/>
</dbReference>
<dbReference type="OrthoDB" id="5967at2759"/>
<evidence type="ECO:0000256" key="5">
    <source>
        <dbReference type="ARBA" id="ARBA00023242"/>
    </source>
</evidence>
<organism evidence="8 9">
    <name type="scientific">Cyanidiococcus yangmingshanensis</name>
    <dbReference type="NCBI Taxonomy" id="2690220"/>
    <lineage>
        <taxon>Eukaryota</taxon>
        <taxon>Rhodophyta</taxon>
        <taxon>Bangiophyceae</taxon>
        <taxon>Cyanidiales</taxon>
        <taxon>Cyanidiaceae</taxon>
        <taxon>Cyanidiococcus</taxon>
    </lineage>
</organism>
<feature type="region of interest" description="Disordered" evidence="6">
    <location>
        <begin position="106"/>
        <end position="135"/>
    </location>
</feature>
<dbReference type="GO" id="GO:0046983">
    <property type="term" value="F:protein dimerization activity"/>
    <property type="evidence" value="ECO:0007669"/>
    <property type="project" value="InterPro"/>
</dbReference>
<dbReference type="Proteomes" id="UP000530660">
    <property type="component" value="Unassembled WGS sequence"/>
</dbReference>
<evidence type="ECO:0000256" key="3">
    <source>
        <dbReference type="ARBA" id="ARBA00023125"/>
    </source>
</evidence>
<dbReference type="GO" id="GO:0003677">
    <property type="term" value="F:DNA binding"/>
    <property type="evidence" value="ECO:0007669"/>
    <property type="project" value="UniProtKB-KW"/>
</dbReference>
<dbReference type="InterPro" id="IPR036879">
    <property type="entry name" value="TF_MADSbox_sf"/>
</dbReference>
<evidence type="ECO:0000256" key="4">
    <source>
        <dbReference type="ARBA" id="ARBA00023163"/>
    </source>
</evidence>
<gene>
    <name evidence="8" type="ORF">F1559_001768</name>
</gene>
<dbReference type="PRINTS" id="PR00404">
    <property type="entry name" value="MADSDOMAIN"/>
</dbReference>
<evidence type="ECO:0000256" key="1">
    <source>
        <dbReference type="ARBA" id="ARBA00004123"/>
    </source>
</evidence>
<dbReference type="InterPro" id="IPR050142">
    <property type="entry name" value="MADS-box/MEF2_TF"/>
</dbReference>
<dbReference type="EMBL" id="VWRR01000020">
    <property type="protein sequence ID" value="KAF6000439.1"/>
    <property type="molecule type" value="Genomic_DNA"/>
</dbReference>
<dbReference type="SUPFAM" id="SSF55455">
    <property type="entry name" value="SRF-like"/>
    <property type="match status" value="1"/>
</dbReference>
<evidence type="ECO:0000256" key="2">
    <source>
        <dbReference type="ARBA" id="ARBA00023015"/>
    </source>
</evidence>
<reference evidence="8 9" key="1">
    <citation type="journal article" date="2020" name="J. Phycol.">
        <title>Comparative genome analysis reveals Cyanidiococcus gen. nov., a new extremophilic red algal genus sister to Cyanidioschyzon (Cyanidioschyzonaceae, Rhodophyta).</title>
        <authorList>
            <person name="Liu S.-L."/>
            <person name="Chiang Y.-R."/>
            <person name="Yoon H.S."/>
            <person name="Fu H.-Y."/>
        </authorList>
    </citation>
    <scope>NUCLEOTIDE SEQUENCE [LARGE SCALE GENOMIC DNA]</scope>
    <source>
        <strain evidence="8 9">THAL066</strain>
    </source>
</reference>
<keyword evidence="2" id="KW-0805">Transcription regulation</keyword>